<keyword evidence="3" id="KW-1185">Reference proteome</keyword>
<evidence type="ECO:0000313" key="2">
    <source>
        <dbReference type="EMBL" id="KAK9145074.1"/>
    </source>
</evidence>
<keyword evidence="1" id="KW-0472">Membrane</keyword>
<dbReference type="AlphaFoldDB" id="A0AAP0PJL3"/>
<gene>
    <name evidence="2" type="ORF">Sjap_004977</name>
</gene>
<proteinExistence type="predicted"/>
<dbReference type="EMBL" id="JBBNAE010000002">
    <property type="protein sequence ID" value="KAK9145074.1"/>
    <property type="molecule type" value="Genomic_DNA"/>
</dbReference>
<protein>
    <submittedName>
        <fullName evidence="2">Uncharacterized protein</fullName>
    </submittedName>
</protein>
<accession>A0AAP0PJL3</accession>
<name>A0AAP0PJL3_9MAGN</name>
<keyword evidence="1" id="KW-1133">Transmembrane helix</keyword>
<feature type="transmembrane region" description="Helical" evidence="1">
    <location>
        <begin position="51"/>
        <end position="70"/>
    </location>
</feature>
<evidence type="ECO:0000313" key="3">
    <source>
        <dbReference type="Proteomes" id="UP001417504"/>
    </source>
</evidence>
<reference evidence="2 3" key="1">
    <citation type="submission" date="2024-01" db="EMBL/GenBank/DDBJ databases">
        <title>Genome assemblies of Stephania.</title>
        <authorList>
            <person name="Yang L."/>
        </authorList>
    </citation>
    <scope>NUCLEOTIDE SEQUENCE [LARGE SCALE GENOMIC DNA]</scope>
    <source>
        <strain evidence="2">QJT</strain>
        <tissue evidence="2">Leaf</tissue>
    </source>
</reference>
<dbReference type="Proteomes" id="UP001417504">
    <property type="component" value="Unassembled WGS sequence"/>
</dbReference>
<evidence type="ECO:0000256" key="1">
    <source>
        <dbReference type="SAM" id="Phobius"/>
    </source>
</evidence>
<sequence>MRFRYQIVMAYQRGPSDDSGTSNTRTVSIEEFQTLTQRVAAQERQLDEILAILRASVVVALVPFTAIVTVTQEANILGVTTMTLLPTTTATRLVMAVVPRAPTKIAPATPTVYGTTATTEVRQWREFKRVCLWLSYALVVPSQCRISSTNHHESLGLVVAMPSISSCANVATLPWEILRDFCRIAVKLDHSWASVES</sequence>
<keyword evidence="1" id="KW-0812">Transmembrane</keyword>
<organism evidence="2 3">
    <name type="scientific">Stephania japonica</name>
    <dbReference type="NCBI Taxonomy" id="461633"/>
    <lineage>
        <taxon>Eukaryota</taxon>
        <taxon>Viridiplantae</taxon>
        <taxon>Streptophyta</taxon>
        <taxon>Embryophyta</taxon>
        <taxon>Tracheophyta</taxon>
        <taxon>Spermatophyta</taxon>
        <taxon>Magnoliopsida</taxon>
        <taxon>Ranunculales</taxon>
        <taxon>Menispermaceae</taxon>
        <taxon>Menispermoideae</taxon>
        <taxon>Cissampelideae</taxon>
        <taxon>Stephania</taxon>
    </lineage>
</organism>
<comment type="caution">
    <text evidence="2">The sequence shown here is derived from an EMBL/GenBank/DDBJ whole genome shotgun (WGS) entry which is preliminary data.</text>
</comment>